<dbReference type="RefSeq" id="WP_377150874.1">
    <property type="nucleotide sequence ID" value="NZ_JBHSAF010000002.1"/>
</dbReference>
<dbReference type="Gene3D" id="3.40.630.30">
    <property type="match status" value="1"/>
</dbReference>
<dbReference type="PROSITE" id="PS51186">
    <property type="entry name" value="GNAT"/>
    <property type="match status" value="1"/>
</dbReference>
<organism evidence="2 3">
    <name type="scientific">Pseudaeromonas sharmana</name>
    <dbReference type="NCBI Taxonomy" id="328412"/>
    <lineage>
        <taxon>Bacteria</taxon>
        <taxon>Pseudomonadati</taxon>
        <taxon>Pseudomonadota</taxon>
        <taxon>Gammaproteobacteria</taxon>
        <taxon>Aeromonadales</taxon>
        <taxon>Aeromonadaceae</taxon>
        <taxon>Pseudaeromonas</taxon>
    </lineage>
</organism>
<dbReference type="InterPro" id="IPR000182">
    <property type="entry name" value="GNAT_dom"/>
</dbReference>
<keyword evidence="3" id="KW-1185">Reference proteome</keyword>
<dbReference type="GO" id="GO:0016746">
    <property type="term" value="F:acyltransferase activity"/>
    <property type="evidence" value="ECO:0007669"/>
    <property type="project" value="UniProtKB-KW"/>
</dbReference>
<dbReference type="CDD" id="cd04301">
    <property type="entry name" value="NAT_SF"/>
    <property type="match status" value="1"/>
</dbReference>
<evidence type="ECO:0000313" key="3">
    <source>
        <dbReference type="Proteomes" id="UP001595692"/>
    </source>
</evidence>
<proteinExistence type="predicted"/>
<feature type="domain" description="N-acetyltransferase" evidence="1">
    <location>
        <begin position="5"/>
        <end position="167"/>
    </location>
</feature>
<keyword evidence="2" id="KW-0808">Transferase</keyword>
<gene>
    <name evidence="2" type="ORF">ACFOSS_04485</name>
</gene>
<comment type="caution">
    <text evidence="2">The sequence shown here is derived from an EMBL/GenBank/DDBJ whole genome shotgun (WGS) entry which is preliminary data.</text>
</comment>
<sequence length="169" mass="18622">MSSAYRLEVAAADSLPLLVDWIPDAAAAVRWGGPAMAFPLLPHLARHLDFVAPQLAVPGHLALPGNSWWLTQEGHQLAFGQLFFPEAGRVHLARLIVHPERRGARLGEALVRALVLEAQRQHPVTQATLRVYRDNTRAVNLYQRLGFVDLDTGDTRMAMLSARLPLISG</sequence>
<name>A0ABV8CKX0_9GAMM</name>
<dbReference type="SUPFAM" id="SSF55729">
    <property type="entry name" value="Acyl-CoA N-acyltransferases (Nat)"/>
    <property type="match status" value="1"/>
</dbReference>
<keyword evidence="2" id="KW-0012">Acyltransferase</keyword>
<protein>
    <submittedName>
        <fullName evidence="2">GNAT family N-acetyltransferase</fullName>
        <ecNumber evidence="2">2.3.1.-</ecNumber>
    </submittedName>
</protein>
<evidence type="ECO:0000313" key="2">
    <source>
        <dbReference type="EMBL" id="MFC3912731.1"/>
    </source>
</evidence>
<accession>A0ABV8CKX0</accession>
<reference evidence="3" key="1">
    <citation type="journal article" date="2019" name="Int. J. Syst. Evol. Microbiol.">
        <title>The Global Catalogue of Microorganisms (GCM) 10K type strain sequencing project: providing services to taxonomists for standard genome sequencing and annotation.</title>
        <authorList>
            <consortium name="The Broad Institute Genomics Platform"/>
            <consortium name="The Broad Institute Genome Sequencing Center for Infectious Disease"/>
            <person name="Wu L."/>
            <person name="Ma J."/>
        </authorList>
    </citation>
    <scope>NUCLEOTIDE SEQUENCE [LARGE SCALE GENOMIC DNA]</scope>
    <source>
        <strain evidence="3">CCUG 54939</strain>
    </source>
</reference>
<dbReference type="EMBL" id="JBHSAF010000002">
    <property type="protein sequence ID" value="MFC3912731.1"/>
    <property type="molecule type" value="Genomic_DNA"/>
</dbReference>
<evidence type="ECO:0000259" key="1">
    <source>
        <dbReference type="PROSITE" id="PS51186"/>
    </source>
</evidence>
<dbReference type="Proteomes" id="UP001595692">
    <property type="component" value="Unassembled WGS sequence"/>
</dbReference>
<dbReference type="InterPro" id="IPR016181">
    <property type="entry name" value="Acyl_CoA_acyltransferase"/>
</dbReference>
<dbReference type="EC" id="2.3.1.-" evidence="2"/>
<dbReference type="Pfam" id="PF13508">
    <property type="entry name" value="Acetyltransf_7"/>
    <property type="match status" value="1"/>
</dbReference>